<dbReference type="Pfam" id="PF07687">
    <property type="entry name" value="M20_dimer"/>
    <property type="match status" value="1"/>
</dbReference>
<dbReference type="Gene3D" id="3.40.630.10">
    <property type="entry name" value="Zn peptidases"/>
    <property type="match status" value="1"/>
</dbReference>
<dbReference type="PIRSF" id="PIRSF005962">
    <property type="entry name" value="Pept_M20D_amidohydro"/>
    <property type="match status" value="1"/>
</dbReference>
<dbReference type="eggNOG" id="COG1473">
    <property type="taxonomic scope" value="Bacteria"/>
</dbReference>
<dbReference type="PATRIC" id="fig|572479.3.peg.1305"/>
<sequence length="388" mass="43069">MIAYKELLAKQEAYVKELRREFHMYPETSWKEERTSKRIKEELYKLGIDYQEYAKTGVAAVIEGQAAGKTVALRADMDALAVEEKTDLEFKSKNKGVMHACGHDGHTAMLLGAARALSEIKEQIKGKIKLIFQPAEEMVQGAAKMVEEGVLADVDGIMGIHLWADLPTGRINVESGSRMASGDYVIVNFKGKGGHGSMPHQAVDPIIMASSFILESQAILSRETNSLDPVVFTLGKIKSGSRFNVIPGEAEIVGTLRCFKEKTRIKASQAIKRYAEKIAKSYRGEAEVEIQKGTPPTINDQKCTQIAETAARKIAKDSLIEMEKTTGSEDMAYYLREVPGVIAFVGAAFADESKNYPHHNAKFKINEESLKQGTELYFNFALEFLKKY</sequence>
<keyword evidence="2" id="KW-0464">Manganese</keyword>
<feature type="domain" description="Peptidase M20 dimerisation" evidence="3">
    <location>
        <begin position="186"/>
        <end position="282"/>
    </location>
</feature>
<dbReference type="Gene3D" id="3.30.70.360">
    <property type="match status" value="1"/>
</dbReference>
<dbReference type="NCBIfam" id="TIGR01891">
    <property type="entry name" value="amidohydrolases"/>
    <property type="match status" value="1"/>
</dbReference>
<dbReference type="SUPFAM" id="SSF55031">
    <property type="entry name" value="Bacterial exopeptidase dimerisation domain"/>
    <property type="match status" value="1"/>
</dbReference>
<dbReference type="EMBL" id="CP002175">
    <property type="protein sequence ID" value="ADO77426.1"/>
    <property type="molecule type" value="Genomic_DNA"/>
</dbReference>
<name>E3DML8_HALPG</name>
<dbReference type="AlphaFoldDB" id="E3DML8"/>
<evidence type="ECO:0000256" key="1">
    <source>
        <dbReference type="ARBA" id="ARBA00022801"/>
    </source>
</evidence>
<reference evidence="5" key="1">
    <citation type="submission" date="2010-10" db="EMBL/GenBank/DDBJ databases">
        <title>The complete genome of Halanaerobium praevalens DSM 2228.</title>
        <authorList>
            <consortium name="US DOE Joint Genome Institute (JGI-PGF)"/>
            <person name="Lucas S."/>
            <person name="Copeland A."/>
            <person name="Lapidus A."/>
            <person name="Glavina del Rio T."/>
            <person name="Dalin E."/>
            <person name="Tice H."/>
            <person name="Bruce D."/>
            <person name="Goodwin L."/>
            <person name="Pitluck S."/>
            <person name="Kyrpides N."/>
            <person name="Mavromatis K."/>
            <person name="Ivanova N."/>
            <person name="Ovchinnikova G."/>
            <person name="Chertkov O."/>
            <person name="Detter J.C."/>
            <person name="Han C."/>
            <person name="Larimer F."/>
            <person name="Land M."/>
            <person name="Hauser L."/>
            <person name="Markowitz V."/>
            <person name="Cheng J.-F."/>
            <person name="Hugenholtz P."/>
            <person name="Woyke T."/>
            <person name="Wu D."/>
            <person name="Tindall B."/>
            <person name="Pomrenke H.G."/>
            <person name="Brambilla E."/>
            <person name="Klenk H.-P."/>
            <person name="Eisen J.A."/>
        </authorList>
    </citation>
    <scope>NUCLEOTIDE SEQUENCE [LARGE SCALE GENOMIC DNA]</scope>
    <source>
        <strain evidence="5">ATCC 33744 / DSM 2228 / GSL</strain>
    </source>
</reference>
<dbReference type="SUPFAM" id="SSF53187">
    <property type="entry name" value="Zn-dependent exopeptidases"/>
    <property type="match status" value="1"/>
</dbReference>
<dbReference type="InterPro" id="IPR036264">
    <property type="entry name" value="Bact_exopeptidase_dim_dom"/>
</dbReference>
<dbReference type="STRING" id="572479.Hprae_1290"/>
<gene>
    <name evidence="4" type="ordered locus">Hprae_1290</name>
</gene>
<dbReference type="FunFam" id="3.30.70.360:FF:000001">
    <property type="entry name" value="N-acetyldiaminopimelate deacetylase"/>
    <property type="match status" value="1"/>
</dbReference>
<keyword evidence="5" id="KW-1185">Reference proteome</keyword>
<evidence type="ECO:0000259" key="3">
    <source>
        <dbReference type="Pfam" id="PF07687"/>
    </source>
</evidence>
<feature type="binding site" evidence="2">
    <location>
        <position position="359"/>
    </location>
    <ligand>
        <name>Mn(2+)</name>
        <dbReference type="ChEBI" id="CHEBI:29035"/>
        <label>2</label>
    </ligand>
</feature>
<dbReference type="PANTHER" id="PTHR11014:SF63">
    <property type="entry name" value="METALLOPEPTIDASE, PUTATIVE (AFU_ORTHOLOGUE AFUA_6G09600)-RELATED"/>
    <property type="match status" value="1"/>
</dbReference>
<comment type="cofactor">
    <cofactor evidence="2">
        <name>Mn(2+)</name>
        <dbReference type="ChEBI" id="CHEBI:29035"/>
    </cofactor>
    <text evidence="2">The Mn(2+) ion enhances activity.</text>
</comment>
<accession>E3DML8</accession>
<organism evidence="4 5">
    <name type="scientific">Halanaerobium praevalens (strain ATCC 33744 / DSM 2228 / GSL)</name>
    <dbReference type="NCBI Taxonomy" id="572479"/>
    <lineage>
        <taxon>Bacteria</taxon>
        <taxon>Bacillati</taxon>
        <taxon>Bacillota</taxon>
        <taxon>Clostridia</taxon>
        <taxon>Halanaerobiales</taxon>
        <taxon>Halanaerobiaceae</taxon>
        <taxon>Halanaerobium</taxon>
    </lineage>
</organism>
<feature type="binding site" evidence="2">
    <location>
        <position position="103"/>
    </location>
    <ligand>
        <name>Mn(2+)</name>
        <dbReference type="ChEBI" id="CHEBI:29035"/>
        <label>2</label>
    </ligand>
</feature>
<proteinExistence type="predicted"/>
<dbReference type="HOGENOM" id="CLU_023257_1_1_9"/>
<protein>
    <submittedName>
        <fullName evidence="4">Amidohydrolase</fullName>
        <ecNumber evidence="4">3.5.1.47</ecNumber>
    </submittedName>
</protein>
<feature type="binding site" evidence="2">
    <location>
        <position position="137"/>
    </location>
    <ligand>
        <name>Mn(2+)</name>
        <dbReference type="ChEBI" id="CHEBI:29035"/>
        <label>2</label>
    </ligand>
</feature>
<evidence type="ECO:0000313" key="4">
    <source>
        <dbReference type="EMBL" id="ADO77426.1"/>
    </source>
</evidence>
<dbReference type="InterPro" id="IPR002933">
    <property type="entry name" value="Peptidase_M20"/>
</dbReference>
<dbReference type="Proteomes" id="UP000006866">
    <property type="component" value="Chromosome"/>
</dbReference>
<dbReference type="GO" id="GO:0046872">
    <property type="term" value="F:metal ion binding"/>
    <property type="evidence" value="ECO:0007669"/>
    <property type="project" value="UniProtKB-KW"/>
</dbReference>
<keyword evidence="2" id="KW-0479">Metal-binding</keyword>
<dbReference type="PANTHER" id="PTHR11014">
    <property type="entry name" value="PEPTIDASE M20 FAMILY MEMBER"/>
    <property type="match status" value="1"/>
</dbReference>
<dbReference type="Pfam" id="PF01546">
    <property type="entry name" value="Peptidase_M20"/>
    <property type="match status" value="1"/>
</dbReference>
<dbReference type="RefSeq" id="WP_014553453.1">
    <property type="nucleotide sequence ID" value="NC_017455.1"/>
</dbReference>
<keyword evidence="1 4" id="KW-0378">Hydrolase</keyword>
<dbReference type="GO" id="GO:0019877">
    <property type="term" value="P:diaminopimelate biosynthetic process"/>
    <property type="evidence" value="ECO:0007669"/>
    <property type="project" value="UniProtKB-ARBA"/>
</dbReference>
<reference evidence="4 5" key="2">
    <citation type="journal article" date="2011" name="Stand. Genomic Sci.">
        <title>Complete genome sequence of the extremely halophilic Halanaerobium praevalens type strain (GSL).</title>
        <authorList>
            <person name="Ivanova N."/>
            <person name="Sikorski J."/>
            <person name="Chertkov O."/>
            <person name="Nolan M."/>
            <person name="Lucas S."/>
            <person name="Hammon N."/>
            <person name="Deshpande S."/>
            <person name="Cheng J.F."/>
            <person name="Tapia R."/>
            <person name="Han C."/>
            <person name="Goodwin L."/>
            <person name="Pitluck S."/>
            <person name="Huntemann M."/>
            <person name="Liolios K."/>
            <person name="Pagani I."/>
            <person name="Mavromatis K."/>
            <person name="Ovchinikova G."/>
            <person name="Pati A."/>
            <person name="Chen A."/>
            <person name="Palaniappan K."/>
            <person name="Land M."/>
            <person name="Hauser L."/>
            <person name="Brambilla E.M."/>
            <person name="Kannan K.P."/>
            <person name="Rohde M."/>
            <person name="Tindall B.J."/>
            <person name="Goker M."/>
            <person name="Detter J.C."/>
            <person name="Woyke T."/>
            <person name="Bristow J."/>
            <person name="Eisen J.A."/>
            <person name="Markowitz V."/>
            <person name="Hugenholtz P."/>
            <person name="Kyrpides N.C."/>
            <person name="Klenk H.P."/>
            <person name="Lapidus A."/>
        </authorList>
    </citation>
    <scope>NUCLEOTIDE SEQUENCE [LARGE SCALE GENOMIC DNA]</scope>
    <source>
        <strain evidence="5">ATCC 33744 / DSM 2228 / GSL</strain>
    </source>
</reference>
<dbReference type="EC" id="3.5.1.47" evidence="4"/>
<dbReference type="CDD" id="cd08019">
    <property type="entry name" value="M20_Acy1-like"/>
    <property type="match status" value="1"/>
</dbReference>
<evidence type="ECO:0000256" key="2">
    <source>
        <dbReference type="PIRSR" id="PIRSR005962-1"/>
    </source>
</evidence>
<dbReference type="KEGG" id="hpk:Hprae_1290"/>
<feature type="binding site" evidence="2">
    <location>
        <position position="161"/>
    </location>
    <ligand>
        <name>Mn(2+)</name>
        <dbReference type="ChEBI" id="CHEBI:29035"/>
        <label>2</label>
    </ligand>
</feature>
<dbReference type="InterPro" id="IPR017439">
    <property type="entry name" value="Amidohydrolase"/>
</dbReference>
<evidence type="ECO:0000313" key="5">
    <source>
        <dbReference type="Proteomes" id="UP000006866"/>
    </source>
</evidence>
<feature type="binding site" evidence="2">
    <location>
        <position position="101"/>
    </location>
    <ligand>
        <name>Mn(2+)</name>
        <dbReference type="ChEBI" id="CHEBI:29035"/>
        <label>2</label>
    </ligand>
</feature>
<dbReference type="GO" id="GO:0050118">
    <property type="term" value="F:N-acetyldiaminopimelate deacetylase activity"/>
    <property type="evidence" value="ECO:0007669"/>
    <property type="project" value="UniProtKB-EC"/>
</dbReference>
<dbReference type="InterPro" id="IPR011650">
    <property type="entry name" value="Peptidase_M20_dimer"/>
</dbReference>